<accession>A0ABD3NEF6</accession>
<sequence>MAAPGVAQAEVTRINITSRAVNFDGRTFGDAGAYEKLRGKAYGEIDPSDPKNSVITDLHLAPRNTHGKVEYAMDFLILKPVNLSEGNNKLFMDIPNRGNLMFGPLDGSSGGNDPTTAADAGDAFLMNRGYALAWNGWDASAAPGSDRLTITAPVATHPDGSAITGPNYMYIVADDSTTQTYSLAYAAASLDQATATLTVRDRLNDMPAVIPAGGWAFDNDRTIRLLPVGTALNQSAIYEFTYVAKNPVVAGIGFAATRDFVSFLRNAQTDSVGTANPLANHVKTTLGYAVSQSARFVNDFVWLGFNQDELGGKVFDGIENWIGAGTGVAANVRFAQTARTERNRQNHLYPEGFFPFAYNKLTDPISGKVDGRSVRCESTNTCPKILHINSSNEYWVKAGSLLHTDTQGNAVKEPKDMRFYVLAGTEHMGGTGNPANSPGICAQPRNVVDPNPALRGLFVALDQWVTQGIAPPKSAVPRVEDGNAAFVYPAKNGVGVVNQDELGWPNIPDVLYTGLVTARNQLDWGLLFDALGIMTNNPPQPTGATYRHFVSKVDKDGNELAGIKLPPVQVPTATLTGWAHRATAFGGPDGCEANGQTLNFTATKAERLALGDPRKSLEERYQRMSKYVEAVDRAARKLVQERIILQDDATRYVNAAKASAIPLP</sequence>
<name>A0ABD3NEF6_9STRA</name>
<dbReference type="Pfam" id="PF20091">
    <property type="entry name" value="Abhydrolase_10"/>
    <property type="match status" value="1"/>
</dbReference>
<evidence type="ECO:0000313" key="3">
    <source>
        <dbReference type="Proteomes" id="UP001530315"/>
    </source>
</evidence>
<evidence type="ECO:0000259" key="1">
    <source>
        <dbReference type="Pfam" id="PF20091"/>
    </source>
</evidence>
<evidence type="ECO:0000313" key="2">
    <source>
        <dbReference type="EMBL" id="KAL3774349.1"/>
    </source>
</evidence>
<comment type="caution">
    <text evidence="2">The sequence shown here is derived from an EMBL/GenBank/DDBJ whole genome shotgun (WGS) entry which is preliminary data.</text>
</comment>
<organism evidence="2 3">
    <name type="scientific">Stephanodiscus triporus</name>
    <dbReference type="NCBI Taxonomy" id="2934178"/>
    <lineage>
        <taxon>Eukaryota</taxon>
        <taxon>Sar</taxon>
        <taxon>Stramenopiles</taxon>
        <taxon>Ochrophyta</taxon>
        <taxon>Bacillariophyta</taxon>
        <taxon>Coscinodiscophyceae</taxon>
        <taxon>Thalassiosirophycidae</taxon>
        <taxon>Stephanodiscales</taxon>
        <taxon>Stephanodiscaceae</taxon>
        <taxon>Stephanodiscus</taxon>
    </lineage>
</organism>
<keyword evidence="3" id="KW-1185">Reference proteome</keyword>
<feature type="domain" description="Alpha/beta hydrolase" evidence="1">
    <location>
        <begin position="237"/>
        <end position="653"/>
    </location>
</feature>
<proteinExistence type="predicted"/>
<dbReference type="EMBL" id="JALLAZ020001475">
    <property type="protein sequence ID" value="KAL3774349.1"/>
    <property type="molecule type" value="Genomic_DNA"/>
</dbReference>
<dbReference type="InterPro" id="IPR045394">
    <property type="entry name" value="Abhydrolase_dom"/>
</dbReference>
<protein>
    <recommendedName>
        <fullName evidence="1">Alpha/beta hydrolase domain-containing protein</fullName>
    </recommendedName>
</protein>
<dbReference type="AlphaFoldDB" id="A0ABD3NEF6"/>
<gene>
    <name evidence="2" type="ORF">ACHAW5_006514</name>
</gene>
<reference evidence="2 3" key="1">
    <citation type="submission" date="2024-10" db="EMBL/GenBank/DDBJ databases">
        <title>Updated reference genomes for cyclostephanoid diatoms.</title>
        <authorList>
            <person name="Roberts W.R."/>
            <person name="Alverson A.J."/>
        </authorList>
    </citation>
    <scope>NUCLEOTIDE SEQUENCE [LARGE SCALE GENOMIC DNA]</scope>
    <source>
        <strain evidence="2 3">AJA276-08</strain>
    </source>
</reference>
<dbReference type="Proteomes" id="UP001530315">
    <property type="component" value="Unassembled WGS sequence"/>
</dbReference>